<evidence type="ECO:0000256" key="1">
    <source>
        <dbReference type="ARBA" id="ARBA00004651"/>
    </source>
</evidence>
<dbReference type="PANTHER" id="PTHR43386">
    <property type="entry name" value="OLIGOPEPTIDE TRANSPORT SYSTEM PERMEASE PROTEIN APPC"/>
    <property type="match status" value="1"/>
</dbReference>
<keyword evidence="3" id="KW-1003">Cell membrane</keyword>
<dbReference type="Pfam" id="PF12911">
    <property type="entry name" value="OppC_N"/>
    <property type="match status" value="1"/>
</dbReference>
<evidence type="ECO:0000313" key="10">
    <source>
        <dbReference type="Proteomes" id="UP001221217"/>
    </source>
</evidence>
<name>A0AAJ1ICL4_9SPIO</name>
<dbReference type="GO" id="GO:0055085">
    <property type="term" value="P:transmembrane transport"/>
    <property type="evidence" value="ECO:0007669"/>
    <property type="project" value="InterPro"/>
</dbReference>
<dbReference type="InterPro" id="IPR000515">
    <property type="entry name" value="MetI-like"/>
</dbReference>
<evidence type="ECO:0000256" key="4">
    <source>
        <dbReference type="ARBA" id="ARBA00022692"/>
    </source>
</evidence>
<sequence length="292" mass="32263">MRVNSYKLQKAGDFWAMFFSHRMGRTGFLIFCFFIFLALFAPILRTVPPEISGSADRILTGPDGISWLGTDDLARDVWSQVIFGSRVSLIIGFVTAIITVFTGTLVGLVAGFKGGIVDEILMRIVDFFMMLPHLPLMIVLAAVMGASIWNIVIVISIVSWPSTARLVRSQVLSLKERPFVEAIRCLGANDITMMMSEILPNVFPVMFAQGVLMVTETIYAESVLSFLGLGDPTTISWGTMLHFCFESGAMARSPWWVFPPIVCIVSLIISFSFLGTAVTDILTPGYKEKMGY</sequence>
<evidence type="ECO:0000256" key="2">
    <source>
        <dbReference type="ARBA" id="ARBA00022448"/>
    </source>
</evidence>
<feature type="transmembrane region" description="Helical" evidence="7">
    <location>
        <begin position="87"/>
        <end position="112"/>
    </location>
</feature>
<dbReference type="Proteomes" id="UP001221217">
    <property type="component" value="Unassembled WGS sequence"/>
</dbReference>
<protein>
    <submittedName>
        <fullName evidence="9">ABC transporter permease</fullName>
    </submittedName>
</protein>
<gene>
    <name evidence="9" type="ORF">PQJ61_02845</name>
</gene>
<accession>A0AAJ1ICL4</accession>
<dbReference type="Gene3D" id="1.10.3720.10">
    <property type="entry name" value="MetI-like"/>
    <property type="match status" value="1"/>
</dbReference>
<reference evidence="9 10" key="1">
    <citation type="submission" date="2022-12" db="EMBL/GenBank/DDBJ databases">
        <title>Metagenome assembled genome from gulf of manar.</title>
        <authorList>
            <person name="Kohli P."/>
            <person name="Pk S."/>
            <person name="Venkata Ramana C."/>
            <person name="Sasikala C."/>
        </authorList>
    </citation>
    <scope>NUCLEOTIDE SEQUENCE [LARGE SCALE GENOMIC DNA]</scope>
    <source>
        <strain evidence="9">JB008</strain>
    </source>
</reference>
<keyword evidence="2 7" id="KW-0813">Transport</keyword>
<feature type="transmembrane region" description="Helical" evidence="7">
    <location>
        <begin position="202"/>
        <end position="220"/>
    </location>
</feature>
<feature type="transmembrane region" description="Helical" evidence="7">
    <location>
        <begin position="26"/>
        <end position="44"/>
    </location>
</feature>
<keyword evidence="6 7" id="KW-0472">Membrane</keyword>
<keyword evidence="5 7" id="KW-1133">Transmembrane helix</keyword>
<evidence type="ECO:0000256" key="3">
    <source>
        <dbReference type="ARBA" id="ARBA00022475"/>
    </source>
</evidence>
<organism evidence="9 10">
    <name type="scientific">Candidatus Thalassospirochaeta sargassi</name>
    <dbReference type="NCBI Taxonomy" id="3119039"/>
    <lineage>
        <taxon>Bacteria</taxon>
        <taxon>Pseudomonadati</taxon>
        <taxon>Spirochaetota</taxon>
        <taxon>Spirochaetia</taxon>
        <taxon>Spirochaetales</taxon>
        <taxon>Spirochaetaceae</taxon>
        <taxon>Candidatus Thalassospirochaeta</taxon>
    </lineage>
</organism>
<feature type="domain" description="ABC transmembrane type-1" evidence="8">
    <location>
        <begin position="85"/>
        <end position="275"/>
    </location>
</feature>
<evidence type="ECO:0000313" key="9">
    <source>
        <dbReference type="EMBL" id="MDC7225684.1"/>
    </source>
</evidence>
<dbReference type="GO" id="GO:0005886">
    <property type="term" value="C:plasma membrane"/>
    <property type="evidence" value="ECO:0007669"/>
    <property type="project" value="UniProtKB-SubCell"/>
</dbReference>
<dbReference type="InterPro" id="IPR035906">
    <property type="entry name" value="MetI-like_sf"/>
</dbReference>
<dbReference type="SUPFAM" id="SSF161098">
    <property type="entry name" value="MetI-like"/>
    <property type="match status" value="1"/>
</dbReference>
<dbReference type="Pfam" id="PF00528">
    <property type="entry name" value="BPD_transp_1"/>
    <property type="match status" value="1"/>
</dbReference>
<evidence type="ECO:0000256" key="5">
    <source>
        <dbReference type="ARBA" id="ARBA00022989"/>
    </source>
</evidence>
<evidence type="ECO:0000256" key="6">
    <source>
        <dbReference type="ARBA" id="ARBA00023136"/>
    </source>
</evidence>
<keyword evidence="4 7" id="KW-0812">Transmembrane</keyword>
<dbReference type="AlphaFoldDB" id="A0AAJ1ICL4"/>
<comment type="caution">
    <text evidence="9">The sequence shown here is derived from an EMBL/GenBank/DDBJ whole genome shotgun (WGS) entry which is preliminary data.</text>
</comment>
<dbReference type="InterPro" id="IPR025966">
    <property type="entry name" value="OppC_N"/>
</dbReference>
<dbReference type="PROSITE" id="PS50928">
    <property type="entry name" value="ABC_TM1"/>
    <property type="match status" value="1"/>
</dbReference>
<evidence type="ECO:0000259" key="8">
    <source>
        <dbReference type="PROSITE" id="PS50928"/>
    </source>
</evidence>
<dbReference type="PANTHER" id="PTHR43386:SF1">
    <property type="entry name" value="D,D-DIPEPTIDE TRANSPORT SYSTEM PERMEASE PROTEIN DDPC-RELATED"/>
    <property type="match status" value="1"/>
</dbReference>
<dbReference type="InterPro" id="IPR050366">
    <property type="entry name" value="BP-dependent_transpt_permease"/>
</dbReference>
<proteinExistence type="inferred from homology"/>
<evidence type="ECO:0000256" key="7">
    <source>
        <dbReference type="RuleBase" id="RU363032"/>
    </source>
</evidence>
<comment type="subcellular location">
    <subcellularLocation>
        <location evidence="1 7">Cell membrane</location>
        <topology evidence="1 7">Multi-pass membrane protein</topology>
    </subcellularLocation>
</comment>
<feature type="transmembrane region" description="Helical" evidence="7">
    <location>
        <begin position="255"/>
        <end position="282"/>
    </location>
</feature>
<dbReference type="EMBL" id="JAQQAL010000009">
    <property type="protein sequence ID" value="MDC7225684.1"/>
    <property type="molecule type" value="Genomic_DNA"/>
</dbReference>
<dbReference type="CDD" id="cd06261">
    <property type="entry name" value="TM_PBP2"/>
    <property type="match status" value="1"/>
</dbReference>
<comment type="similarity">
    <text evidence="7">Belongs to the binding-protein-dependent transport system permease family.</text>
</comment>